<organism evidence="1 2">
    <name type="scientific">Pelosinus baikalensis</name>
    <dbReference type="NCBI Taxonomy" id="2892015"/>
    <lineage>
        <taxon>Bacteria</taxon>
        <taxon>Bacillati</taxon>
        <taxon>Bacillota</taxon>
        <taxon>Negativicutes</taxon>
        <taxon>Selenomonadales</taxon>
        <taxon>Sporomusaceae</taxon>
        <taxon>Pelosinus</taxon>
    </lineage>
</organism>
<name>A0ABS8I036_9FIRM</name>
<protein>
    <submittedName>
        <fullName evidence="1">Uncharacterized protein</fullName>
    </submittedName>
</protein>
<gene>
    <name evidence="1" type="ORF">LMF89_25135</name>
</gene>
<keyword evidence="2" id="KW-1185">Reference proteome</keyword>
<sequence length="124" mass="13811">MFYLFKNSKCETICEDKSRLEGLIENEDTDATIVENDSWLNPSDLTIVDGKIKVITITQTAEEIKTAKLTALDADYQPRFASLAQSIGLATLDGDQTVIDGIKTDYATLKNEYQAKKEEIENGN</sequence>
<proteinExistence type="predicted"/>
<accession>A0ABS8I036</accession>
<evidence type="ECO:0000313" key="2">
    <source>
        <dbReference type="Proteomes" id="UP001165492"/>
    </source>
</evidence>
<dbReference type="RefSeq" id="WP_229537489.1">
    <property type="nucleotide sequence ID" value="NZ_JAJHJB010000083.1"/>
</dbReference>
<comment type="caution">
    <text evidence="1">The sequence shown here is derived from an EMBL/GenBank/DDBJ whole genome shotgun (WGS) entry which is preliminary data.</text>
</comment>
<reference evidence="1" key="1">
    <citation type="submission" date="2021-11" db="EMBL/GenBank/DDBJ databases">
        <title>Description of a new species Pelosinus isolated from the bottom sediments of Lake Baikal.</title>
        <authorList>
            <person name="Zakharyuk A."/>
        </authorList>
    </citation>
    <scope>NUCLEOTIDE SEQUENCE</scope>
    <source>
        <strain evidence="1">Bkl1</strain>
    </source>
</reference>
<dbReference type="EMBL" id="JAJHJB010000083">
    <property type="protein sequence ID" value="MCC5468625.1"/>
    <property type="molecule type" value="Genomic_DNA"/>
</dbReference>
<dbReference type="Proteomes" id="UP001165492">
    <property type="component" value="Unassembled WGS sequence"/>
</dbReference>
<evidence type="ECO:0000313" key="1">
    <source>
        <dbReference type="EMBL" id="MCC5468625.1"/>
    </source>
</evidence>